<dbReference type="Pfam" id="PF00512">
    <property type="entry name" value="HisKA"/>
    <property type="match status" value="1"/>
</dbReference>
<feature type="domain" description="Response regulatory" evidence="3">
    <location>
        <begin position="632"/>
        <end position="751"/>
    </location>
</feature>
<dbReference type="SMART" id="SM00091">
    <property type="entry name" value="PAS"/>
    <property type="match status" value="3"/>
</dbReference>
<dbReference type="InterPro" id="IPR036097">
    <property type="entry name" value="HisK_dim/P_sf"/>
</dbReference>
<gene>
    <name evidence="6" type="ORF">NEF87_004015</name>
</gene>
<dbReference type="InterPro" id="IPR036890">
    <property type="entry name" value="HATPase_C_sf"/>
</dbReference>
<evidence type="ECO:0000259" key="4">
    <source>
        <dbReference type="PROSITE" id="PS50112"/>
    </source>
</evidence>
<evidence type="ECO:0000259" key="5">
    <source>
        <dbReference type="PROSITE" id="PS50113"/>
    </source>
</evidence>
<dbReference type="InterPro" id="IPR011006">
    <property type="entry name" value="CheY-like_superfamily"/>
</dbReference>
<dbReference type="SMART" id="SM00387">
    <property type="entry name" value="HATPase_c"/>
    <property type="match status" value="1"/>
</dbReference>
<organism evidence="6 7">
    <name type="scientific">Candidatus Lokiarchaeum ossiferum</name>
    <dbReference type="NCBI Taxonomy" id="2951803"/>
    <lineage>
        <taxon>Archaea</taxon>
        <taxon>Promethearchaeati</taxon>
        <taxon>Promethearchaeota</taxon>
        <taxon>Promethearchaeia</taxon>
        <taxon>Promethearchaeales</taxon>
        <taxon>Promethearchaeaceae</taxon>
        <taxon>Candidatus Lokiarchaeum</taxon>
    </lineage>
</organism>
<dbReference type="PROSITE" id="PS50109">
    <property type="entry name" value="HIS_KIN"/>
    <property type="match status" value="1"/>
</dbReference>
<dbReference type="InterPro" id="IPR000700">
    <property type="entry name" value="PAS-assoc_C"/>
</dbReference>
<evidence type="ECO:0000313" key="6">
    <source>
        <dbReference type="EMBL" id="UYP47730.1"/>
    </source>
</evidence>
<dbReference type="InterPro" id="IPR035965">
    <property type="entry name" value="PAS-like_dom_sf"/>
</dbReference>
<accession>A0ABY6HW42</accession>
<keyword evidence="7" id="KW-1185">Reference proteome</keyword>
<dbReference type="SMART" id="SM00448">
    <property type="entry name" value="REC"/>
    <property type="match status" value="1"/>
</dbReference>
<reference evidence="6" key="1">
    <citation type="submission" date="2022-09" db="EMBL/GenBank/DDBJ databases">
        <title>Actin cytoskeleton and complex cell architecture in an #Asgard archaeon.</title>
        <authorList>
            <person name="Ponce Toledo R.I."/>
            <person name="Schleper C."/>
            <person name="Rodrigues Oliveira T."/>
            <person name="Wollweber F."/>
            <person name="Xu J."/>
            <person name="Rittmann S."/>
            <person name="Klingl A."/>
            <person name="Pilhofer M."/>
        </authorList>
    </citation>
    <scope>NUCLEOTIDE SEQUENCE</scope>
    <source>
        <strain evidence="6">B-35</strain>
    </source>
</reference>
<dbReference type="PANTHER" id="PTHR43065:SF42">
    <property type="entry name" value="TWO-COMPONENT SENSOR PPRA"/>
    <property type="match status" value="1"/>
</dbReference>
<dbReference type="EC" id="2.7.-.-" evidence="6"/>
<dbReference type="PROSITE" id="PS50112">
    <property type="entry name" value="PAS"/>
    <property type="match status" value="3"/>
</dbReference>
<dbReference type="PRINTS" id="PR00344">
    <property type="entry name" value="BCTRLSENSOR"/>
</dbReference>
<dbReference type="Pfam" id="PF13426">
    <property type="entry name" value="PAS_9"/>
    <property type="match status" value="1"/>
</dbReference>
<dbReference type="Gene3D" id="1.10.287.130">
    <property type="match status" value="1"/>
</dbReference>
<evidence type="ECO:0000259" key="3">
    <source>
        <dbReference type="PROSITE" id="PS50110"/>
    </source>
</evidence>
<dbReference type="SUPFAM" id="SSF47384">
    <property type="entry name" value="Homodimeric domain of signal transducing histidine kinase"/>
    <property type="match status" value="1"/>
</dbReference>
<dbReference type="CDD" id="cd00082">
    <property type="entry name" value="HisKA"/>
    <property type="match status" value="1"/>
</dbReference>
<dbReference type="CDD" id="cd00130">
    <property type="entry name" value="PAS"/>
    <property type="match status" value="1"/>
</dbReference>
<dbReference type="SMART" id="SM00388">
    <property type="entry name" value="HisKA"/>
    <property type="match status" value="1"/>
</dbReference>
<dbReference type="CDD" id="cd00156">
    <property type="entry name" value="REC"/>
    <property type="match status" value="1"/>
</dbReference>
<dbReference type="Pfam" id="PF00072">
    <property type="entry name" value="Response_reg"/>
    <property type="match status" value="1"/>
</dbReference>
<feature type="domain" description="PAS" evidence="4">
    <location>
        <begin position="13"/>
        <end position="69"/>
    </location>
</feature>
<dbReference type="InterPro" id="IPR001610">
    <property type="entry name" value="PAC"/>
</dbReference>
<keyword evidence="6" id="KW-0808">Transferase</keyword>
<dbReference type="InterPro" id="IPR000014">
    <property type="entry name" value="PAS"/>
</dbReference>
<dbReference type="PANTHER" id="PTHR43065">
    <property type="entry name" value="SENSOR HISTIDINE KINASE"/>
    <property type="match status" value="1"/>
</dbReference>
<dbReference type="NCBIfam" id="TIGR00229">
    <property type="entry name" value="sensory_box"/>
    <property type="match status" value="3"/>
</dbReference>
<dbReference type="InterPro" id="IPR003594">
    <property type="entry name" value="HATPase_dom"/>
</dbReference>
<name>A0ABY6HW42_9ARCH</name>
<dbReference type="InterPro" id="IPR003661">
    <property type="entry name" value="HisK_dim/P_dom"/>
</dbReference>
<dbReference type="Proteomes" id="UP001208689">
    <property type="component" value="Chromosome"/>
</dbReference>
<evidence type="ECO:0000259" key="2">
    <source>
        <dbReference type="PROSITE" id="PS50109"/>
    </source>
</evidence>
<sequence>MSETENQTNKKGSSKDFRILFEQLPFPIAISDNEDRNLYVNPKFTHIFGYTIEDIPTTDHWTNLAYPDELYRAKIKKNAPEISNTITDQRISSVTCKDGTVKQVTFQDVNITDHEFITIFEDVTEKLQNQKTAKKYQQRFDKIVELIPFPIGISDDKGNLVYLNEAFIETLGYDLQDIPTEQKWMELAYPNNEYRRTIPTEGNYQNNDFSSSRIREVTCKDGSHKIIVFRDVKIEDGYEVTVGYDITEQKKIEQIIRDQQKEFRAIVEDASDMIIRVDMKRIITSINPACAKILGYSFNEMIGHDFRDFVPTEFHPVMDMHGDKKIFGNSQSTLYEIELLKKDETTILVEMNSRILKREGEPIGIQAIVRDITERKKIDEERIRQQKLESINLLAGGIAHDYNNILVAILGNINLLQLEELNSEQYDILADLEQGTLRARDLTKQLLTFSKGGIPQKIFANITDIIEESVSFVLRGSKSRHESHHDENLPQVEVDASQISQVLNNLVINADQSMPRGGIIKTYASEIILKNQSSIPLPDGKYIQIAISDTGTGIPKEIQHKIFEPYFTTKNNGNGLGLANSYSIISKHEGYMTFSSQMDKGTTFYIYLPVSKNVDSSQQIKNKPNSAEIKAKVILLDDDQTIHRFYDRFLKKTEILFESYYSGNEFLQKLESMELPLKKTLIIMDLTIPGGIGGREVIKVYRKLDKITPIIVSSGYENDPFVANFDEYGFTDILIKPYSISQLKLIIEKYI</sequence>
<proteinExistence type="predicted"/>
<dbReference type="InterPro" id="IPR005467">
    <property type="entry name" value="His_kinase_dom"/>
</dbReference>
<dbReference type="Pfam" id="PF02518">
    <property type="entry name" value="HATPase_c"/>
    <property type="match status" value="1"/>
</dbReference>
<dbReference type="SUPFAM" id="SSF55785">
    <property type="entry name" value="PYP-like sensor domain (PAS domain)"/>
    <property type="match status" value="3"/>
</dbReference>
<keyword evidence="1" id="KW-0597">Phosphoprotein</keyword>
<feature type="domain" description="PAC" evidence="5">
    <location>
        <begin position="333"/>
        <end position="384"/>
    </location>
</feature>
<dbReference type="PROSITE" id="PS50113">
    <property type="entry name" value="PAC"/>
    <property type="match status" value="1"/>
</dbReference>
<dbReference type="SUPFAM" id="SSF55874">
    <property type="entry name" value="ATPase domain of HSP90 chaperone/DNA topoisomerase II/histidine kinase"/>
    <property type="match status" value="1"/>
</dbReference>
<dbReference type="Pfam" id="PF13188">
    <property type="entry name" value="PAS_8"/>
    <property type="match status" value="2"/>
</dbReference>
<dbReference type="PROSITE" id="PS50110">
    <property type="entry name" value="RESPONSE_REGULATORY"/>
    <property type="match status" value="1"/>
</dbReference>
<dbReference type="InterPro" id="IPR001789">
    <property type="entry name" value="Sig_transdc_resp-reg_receiver"/>
</dbReference>
<dbReference type="EMBL" id="CP104013">
    <property type="protein sequence ID" value="UYP47730.1"/>
    <property type="molecule type" value="Genomic_DNA"/>
</dbReference>
<protein>
    <submittedName>
        <fullName evidence="6">Adaptive-response sensory-kinase SasA</fullName>
        <ecNumber evidence="6">2.7.-.-</ecNumber>
    </submittedName>
</protein>
<dbReference type="InterPro" id="IPR004358">
    <property type="entry name" value="Sig_transdc_His_kin-like_C"/>
</dbReference>
<evidence type="ECO:0000313" key="7">
    <source>
        <dbReference type="Proteomes" id="UP001208689"/>
    </source>
</evidence>
<evidence type="ECO:0000256" key="1">
    <source>
        <dbReference type="ARBA" id="ARBA00022553"/>
    </source>
</evidence>
<dbReference type="SUPFAM" id="SSF52172">
    <property type="entry name" value="CheY-like"/>
    <property type="match status" value="1"/>
</dbReference>
<feature type="domain" description="PAS" evidence="4">
    <location>
        <begin position="259"/>
        <end position="316"/>
    </location>
</feature>
<feature type="domain" description="Histidine kinase" evidence="2">
    <location>
        <begin position="397"/>
        <end position="612"/>
    </location>
</feature>
<dbReference type="Gene3D" id="3.30.565.10">
    <property type="entry name" value="Histidine kinase-like ATPase, C-terminal domain"/>
    <property type="match status" value="1"/>
</dbReference>
<feature type="domain" description="PAS" evidence="4">
    <location>
        <begin position="136"/>
        <end position="192"/>
    </location>
</feature>
<dbReference type="SMART" id="SM00086">
    <property type="entry name" value="PAC"/>
    <property type="match status" value="2"/>
</dbReference>
<dbReference type="Gene3D" id="3.40.50.2300">
    <property type="match status" value="1"/>
</dbReference>
<dbReference type="GO" id="GO:0016740">
    <property type="term" value="F:transferase activity"/>
    <property type="evidence" value="ECO:0007669"/>
    <property type="project" value="UniProtKB-KW"/>
</dbReference>
<dbReference type="Gene3D" id="3.30.450.20">
    <property type="entry name" value="PAS domain"/>
    <property type="match status" value="3"/>
</dbReference>